<gene>
    <name evidence="2" type="ORF">AUR66_06475</name>
</gene>
<accession>A0A0W1SWC6</accession>
<dbReference type="PANTHER" id="PTHR10900">
    <property type="entry name" value="PERIOSTIN-RELATED"/>
    <property type="match status" value="1"/>
</dbReference>
<dbReference type="InterPro" id="IPR036378">
    <property type="entry name" value="FAS1_dom_sf"/>
</dbReference>
<dbReference type="Proteomes" id="UP000053157">
    <property type="component" value="Unassembled WGS sequence"/>
</dbReference>
<dbReference type="SUPFAM" id="SSF82153">
    <property type="entry name" value="FAS1 domain"/>
    <property type="match status" value="1"/>
</dbReference>
<evidence type="ECO:0000313" key="3">
    <source>
        <dbReference type="Proteomes" id="UP000053157"/>
    </source>
</evidence>
<dbReference type="SMART" id="SM00554">
    <property type="entry name" value="FAS1"/>
    <property type="match status" value="1"/>
</dbReference>
<feature type="domain" description="FAS1" evidence="1">
    <location>
        <begin position="36"/>
        <end position="183"/>
    </location>
</feature>
<dbReference type="PROSITE" id="PS50213">
    <property type="entry name" value="FAS1"/>
    <property type="match status" value="1"/>
</dbReference>
<dbReference type="InterPro" id="IPR050904">
    <property type="entry name" value="Adhesion/Biosynth-related"/>
</dbReference>
<dbReference type="PROSITE" id="PS51318">
    <property type="entry name" value="TAT"/>
    <property type="match status" value="1"/>
</dbReference>
<comment type="caution">
    <text evidence="2">The sequence shown here is derived from an EMBL/GenBank/DDBJ whole genome shotgun (WGS) entry which is preliminary data.</text>
</comment>
<dbReference type="Pfam" id="PF02469">
    <property type="entry name" value="Fasciclin"/>
    <property type="match status" value="1"/>
</dbReference>
<sequence>MTFSPDRRQALKTIGGTGLLLAGGAGVASAKPPRDGPTIVDIASGDDRFDILVAAVVAAELDGALSGNRQLTVFAPTDDSFVALFSELAEDDLDEDDVLDAIETGNLPGGLTLADVVAILLYHVVPGRRTAKSVLPVPKLPTLNGAKICVDGTDLNDGQATIDTDNIDIMASNGVVHVIDGVLLP</sequence>
<dbReference type="PANTHER" id="PTHR10900:SF77">
    <property type="entry name" value="FI19380P1"/>
    <property type="match status" value="1"/>
</dbReference>
<organism evidence="2 3">
    <name type="scientific">Haloferax profundi</name>
    <dbReference type="NCBI Taxonomy" id="1544718"/>
    <lineage>
        <taxon>Archaea</taxon>
        <taxon>Methanobacteriati</taxon>
        <taxon>Methanobacteriota</taxon>
        <taxon>Stenosarchaea group</taxon>
        <taxon>Halobacteria</taxon>
        <taxon>Halobacteriales</taxon>
        <taxon>Haloferacaceae</taxon>
        <taxon>Haloferax</taxon>
    </lineage>
</organism>
<dbReference type="EMBL" id="LOPV01000021">
    <property type="protein sequence ID" value="KTG30742.1"/>
    <property type="molecule type" value="Genomic_DNA"/>
</dbReference>
<dbReference type="InterPro" id="IPR006311">
    <property type="entry name" value="TAT_signal"/>
</dbReference>
<evidence type="ECO:0000313" key="2">
    <source>
        <dbReference type="EMBL" id="KTG30742.1"/>
    </source>
</evidence>
<dbReference type="RefSeq" id="WP_058570750.1">
    <property type="nucleotide sequence ID" value="NZ_LOPV01000021.1"/>
</dbReference>
<dbReference type="OrthoDB" id="105895at2157"/>
<dbReference type="InterPro" id="IPR000782">
    <property type="entry name" value="FAS1_domain"/>
</dbReference>
<keyword evidence="3" id="KW-1185">Reference proteome</keyword>
<evidence type="ECO:0000259" key="1">
    <source>
        <dbReference type="PROSITE" id="PS50213"/>
    </source>
</evidence>
<name>A0A0W1SWC6_9EURY</name>
<proteinExistence type="predicted"/>
<reference evidence="2 3" key="1">
    <citation type="submission" date="2015-12" db="EMBL/GenBank/DDBJ databases">
        <title>Haloferax profundi sp. nov. isolated from the Discovery deep brine-seawater interface in the Red Sea.</title>
        <authorList>
            <person name="Zhang G."/>
            <person name="Stingl U."/>
            <person name="Rashid M."/>
        </authorList>
    </citation>
    <scope>NUCLEOTIDE SEQUENCE [LARGE SCALE GENOMIC DNA]</scope>
    <source>
        <strain evidence="2 3">SB29</strain>
    </source>
</reference>
<dbReference type="GO" id="GO:0005615">
    <property type="term" value="C:extracellular space"/>
    <property type="evidence" value="ECO:0007669"/>
    <property type="project" value="TreeGrafter"/>
</dbReference>
<dbReference type="Gene3D" id="2.30.180.10">
    <property type="entry name" value="FAS1 domain"/>
    <property type="match status" value="1"/>
</dbReference>
<dbReference type="AlphaFoldDB" id="A0A0W1SWC6"/>
<protein>
    <recommendedName>
        <fullName evidence="1">FAS1 domain-containing protein</fullName>
    </recommendedName>
</protein>